<reference evidence="1" key="1">
    <citation type="journal article" date="2013" name="Appl. Environ. Microbiol.">
        <title>RubisCO Gene Clusters Found in a Metagenome Microarray from Acid Mine Drainage.</title>
        <authorList>
            <person name="Guo X."/>
            <person name="Yin H."/>
            <person name="Cong J."/>
            <person name="Dai Z."/>
            <person name="Liang Y."/>
            <person name="Liu X."/>
        </authorList>
    </citation>
    <scope>NUCLEOTIDE SEQUENCE</scope>
</reference>
<protein>
    <submittedName>
        <fullName evidence="1">Uncharacterized protein</fullName>
    </submittedName>
</protein>
<dbReference type="AntiFam" id="ANF00007">
    <property type="entry name" value="Shadow ORF (opposite clpB)"/>
</dbReference>
<organism evidence="1">
    <name type="scientific">uncultured prokaryote</name>
    <dbReference type="NCBI Taxonomy" id="198431"/>
    <lineage>
        <taxon>unclassified sequences</taxon>
        <taxon>environmental samples</taxon>
    </lineage>
</organism>
<proteinExistence type="predicted"/>
<dbReference type="AlphaFoldDB" id="M1GPA1"/>
<sequence>MKFIDEDDGLPLVLSQLLEHGLEAFLEFAPIFGASQQGRHVQSQYALVAQTVGHLVVDDPLGQSFDDGGFSDAGFADQHRVVLGSALQDLDDPADFIIPSDDRVQFAEPSPFGEIQGVFLERFARSFAVLAGDSGPAAQGFDRLFQTGALSAMLAEQASHLALVVAQGQQKKFGGDERILAFLGFPLRQIEQGIEISGDADLSARGGKTGDPLQQGGQPLFQGLYLNIGTGQQCGRGSILLVQKGLQQMYRLDVGMVMTQRQTLRIGKGFLKFGGQFVKSHGALLNHCGS</sequence>
<accession>M1GPA1</accession>
<evidence type="ECO:0000313" key="1">
    <source>
        <dbReference type="EMBL" id="AGE14099.1"/>
    </source>
</evidence>
<dbReference type="EMBL" id="JQ815895">
    <property type="protein sequence ID" value="AGE14099.1"/>
    <property type="molecule type" value="Genomic_DNA"/>
</dbReference>
<name>M1GPA1_9ZZZZ</name>